<name>A0A2P2PQA6_RHIMU</name>
<dbReference type="AlphaFoldDB" id="A0A2P2PQA6"/>
<sequence>MLLSHQKPHFRVERKFIYCKI</sequence>
<protein>
    <submittedName>
        <fullName evidence="1">Uncharacterized protein</fullName>
    </submittedName>
</protein>
<accession>A0A2P2PQA6</accession>
<proteinExistence type="predicted"/>
<reference evidence="1" key="1">
    <citation type="submission" date="2018-02" db="EMBL/GenBank/DDBJ databases">
        <title>Rhizophora mucronata_Transcriptome.</title>
        <authorList>
            <person name="Meera S.P."/>
            <person name="Sreeshan A."/>
            <person name="Augustine A."/>
        </authorList>
    </citation>
    <scope>NUCLEOTIDE SEQUENCE</scope>
    <source>
        <tissue evidence="1">Leaf</tissue>
    </source>
</reference>
<evidence type="ECO:0000313" key="1">
    <source>
        <dbReference type="EMBL" id="MBX56895.1"/>
    </source>
</evidence>
<organism evidence="1">
    <name type="scientific">Rhizophora mucronata</name>
    <name type="common">Asiatic mangrove</name>
    <dbReference type="NCBI Taxonomy" id="61149"/>
    <lineage>
        <taxon>Eukaryota</taxon>
        <taxon>Viridiplantae</taxon>
        <taxon>Streptophyta</taxon>
        <taxon>Embryophyta</taxon>
        <taxon>Tracheophyta</taxon>
        <taxon>Spermatophyta</taxon>
        <taxon>Magnoliopsida</taxon>
        <taxon>eudicotyledons</taxon>
        <taxon>Gunneridae</taxon>
        <taxon>Pentapetalae</taxon>
        <taxon>rosids</taxon>
        <taxon>fabids</taxon>
        <taxon>Malpighiales</taxon>
        <taxon>Rhizophoraceae</taxon>
        <taxon>Rhizophora</taxon>
    </lineage>
</organism>
<dbReference type="EMBL" id="GGEC01076411">
    <property type="protein sequence ID" value="MBX56895.1"/>
    <property type="molecule type" value="Transcribed_RNA"/>
</dbReference>